<comment type="caution">
    <text evidence="2">The sequence shown here is derived from an EMBL/GenBank/DDBJ whole genome shotgun (WGS) entry which is preliminary data.</text>
</comment>
<evidence type="ECO:0000256" key="1">
    <source>
        <dbReference type="SAM" id="Phobius"/>
    </source>
</evidence>
<protein>
    <submittedName>
        <fullName evidence="2">Uncharacterized protein</fullName>
    </submittedName>
</protein>
<sequence length="163" mass="18369">MSSTWTLWTLPAQPAPGSAVVYPTFVTILAFICVAFALFFHLKLSGSTLLWPEFKSIRGSTMVLAVWYTGTAVDRWLHFNHRALPNGYILFEPMLQSLRVISTIWFLWALTTSCGRIWSGGSRASGRRACGGLPPRLPSSWSAWSRSTTSCWTWRRPWCGCSF</sequence>
<keyword evidence="3" id="KW-1185">Reference proteome</keyword>
<dbReference type="GeneID" id="85318386"/>
<evidence type="ECO:0000313" key="2">
    <source>
        <dbReference type="EMBL" id="KAK0706433.1"/>
    </source>
</evidence>
<keyword evidence="1" id="KW-1133">Transmembrane helix</keyword>
<proteinExistence type="predicted"/>
<reference evidence="2" key="1">
    <citation type="submission" date="2023-06" db="EMBL/GenBank/DDBJ databases">
        <title>Genome-scale phylogeny and comparative genomics of the fungal order Sordariales.</title>
        <authorList>
            <consortium name="Lawrence Berkeley National Laboratory"/>
            <person name="Hensen N."/>
            <person name="Bonometti L."/>
            <person name="Westerberg I."/>
            <person name="Brannstrom I.O."/>
            <person name="Guillou S."/>
            <person name="Cros-Aarteil S."/>
            <person name="Calhoun S."/>
            <person name="Haridas S."/>
            <person name="Kuo A."/>
            <person name="Mondo S."/>
            <person name="Pangilinan J."/>
            <person name="Riley R."/>
            <person name="LaButti K."/>
            <person name="Andreopoulos B."/>
            <person name="Lipzen A."/>
            <person name="Chen C."/>
            <person name="Yanf M."/>
            <person name="Daum C."/>
            <person name="Ng V."/>
            <person name="Clum A."/>
            <person name="Steindorff A."/>
            <person name="Ohm R."/>
            <person name="Martin F."/>
            <person name="Silar P."/>
            <person name="Natvig D."/>
            <person name="Lalanne C."/>
            <person name="Gautier V."/>
            <person name="Ament-velasquez S.L."/>
            <person name="Kruys A."/>
            <person name="Hutchinson M.I."/>
            <person name="Powell A.J."/>
            <person name="Barry K."/>
            <person name="Miller A.N."/>
            <person name="Grigoriev I.V."/>
            <person name="Debuchy R."/>
            <person name="Gladieux P."/>
            <person name="Thoren M.H."/>
            <person name="Johannesson H."/>
        </authorList>
    </citation>
    <scope>NUCLEOTIDE SEQUENCE</scope>
    <source>
        <strain evidence="2">SMH2392-1A</strain>
    </source>
</reference>
<name>A0AA39ZZB2_9PEZI</name>
<gene>
    <name evidence="2" type="ORF">B0T26DRAFT_453996</name>
</gene>
<dbReference type="AlphaFoldDB" id="A0AA39ZZB2"/>
<keyword evidence="1" id="KW-0472">Membrane</keyword>
<organism evidence="2 3">
    <name type="scientific">Lasiosphaeria miniovina</name>
    <dbReference type="NCBI Taxonomy" id="1954250"/>
    <lineage>
        <taxon>Eukaryota</taxon>
        <taxon>Fungi</taxon>
        <taxon>Dikarya</taxon>
        <taxon>Ascomycota</taxon>
        <taxon>Pezizomycotina</taxon>
        <taxon>Sordariomycetes</taxon>
        <taxon>Sordariomycetidae</taxon>
        <taxon>Sordariales</taxon>
        <taxon>Lasiosphaeriaceae</taxon>
        <taxon>Lasiosphaeria</taxon>
    </lineage>
</organism>
<dbReference type="EMBL" id="JAUIRO010000007">
    <property type="protein sequence ID" value="KAK0706433.1"/>
    <property type="molecule type" value="Genomic_DNA"/>
</dbReference>
<dbReference type="Proteomes" id="UP001172101">
    <property type="component" value="Unassembled WGS sequence"/>
</dbReference>
<feature type="transmembrane region" description="Helical" evidence="1">
    <location>
        <begin position="20"/>
        <end position="40"/>
    </location>
</feature>
<keyword evidence="1" id="KW-0812">Transmembrane</keyword>
<dbReference type="RefSeq" id="XP_060291527.1">
    <property type="nucleotide sequence ID" value="XM_060435116.1"/>
</dbReference>
<accession>A0AA39ZZB2</accession>
<evidence type="ECO:0000313" key="3">
    <source>
        <dbReference type="Proteomes" id="UP001172101"/>
    </source>
</evidence>